<evidence type="ECO:0000313" key="2">
    <source>
        <dbReference type="Proteomes" id="UP000028501"/>
    </source>
</evidence>
<evidence type="ECO:0000313" key="1">
    <source>
        <dbReference type="EMBL" id="AIG98856.1"/>
    </source>
</evidence>
<organism evidence="1 2">
    <name type="scientific">Archaeoglobus fulgidus DSM 8774</name>
    <dbReference type="NCBI Taxonomy" id="1344584"/>
    <lineage>
        <taxon>Archaea</taxon>
        <taxon>Methanobacteriati</taxon>
        <taxon>Methanobacteriota</taxon>
        <taxon>Archaeoglobi</taxon>
        <taxon>Archaeoglobales</taxon>
        <taxon>Archaeoglobaceae</taxon>
        <taxon>Archaeoglobus</taxon>
    </lineage>
</organism>
<dbReference type="HOGENOM" id="CLU_926256_0_0_2"/>
<dbReference type="RefSeq" id="WP_010879352.1">
    <property type="nucleotide sequence ID" value="NZ_CP006577.1"/>
</dbReference>
<dbReference type="Proteomes" id="UP000028501">
    <property type="component" value="Chromosome"/>
</dbReference>
<dbReference type="GeneID" id="24795601"/>
<sequence>MSFSLQLTRLKARLYFPQYHLPPFLGNKFRGGFGSVLLKAVCSYLKPSCNICKSVDDCLYHALYTRDRQKRGRSQPVRPIVFIPPFFGRSVSGRGELTLYINVFGDYVKYLPHIIYGLRYLGKMGLNATSKYEIVSISDAISGKEVYDGETVFVENLSSIELGKIKPREVEKEIEVDYLTPMEAKTPINLPFLIHIVRRRLILFVNEYGSGEVPEFYCEAETLESSWEKHELHHRSKRQGLRSFFGVTGRARYSISEIDDNALTLLSIGELIGGGAKASFGMGFFRIRS</sequence>
<dbReference type="AlphaFoldDB" id="A0A075WFT4"/>
<name>A0A075WFT4_ARCFL</name>
<evidence type="ECO:0008006" key="3">
    <source>
        <dbReference type="Google" id="ProtNLM"/>
    </source>
</evidence>
<dbReference type="KEGG" id="afg:AFULGI_00021140"/>
<dbReference type="EMBL" id="CP006577">
    <property type="protein sequence ID" value="AIG98856.1"/>
    <property type="molecule type" value="Genomic_DNA"/>
</dbReference>
<protein>
    <recommendedName>
        <fullName evidence="3">CRISPR-associated protein Cas6 C-terminal domain-containing protein</fullName>
    </recommendedName>
</protein>
<reference evidence="1 2" key="1">
    <citation type="submission" date="2013-07" db="EMBL/GenBank/DDBJ databases">
        <title>Genome of Archaeoglobus fulgidus.</title>
        <authorList>
            <person name="Fiebig A."/>
            <person name="Birkeland N.-K."/>
        </authorList>
    </citation>
    <scope>NUCLEOTIDE SEQUENCE [LARGE SCALE GENOMIC DNA]</scope>
    <source>
        <strain evidence="1 2">DSM 8774</strain>
    </source>
</reference>
<proteinExistence type="predicted"/>
<dbReference type="Gene3D" id="3.30.70.1900">
    <property type="match status" value="1"/>
</dbReference>
<gene>
    <name evidence="1" type="ORF">AFULGI_00021140</name>
</gene>
<accession>A0A075WFT4</accession>